<dbReference type="EMBL" id="KK088487">
    <property type="protein sequence ID" value="EYE89960.1"/>
    <property type="molecule type" value="Genomic_DNA"/>
</dbReference>
<dbReference type="OrthoDB" id="4507940at2759"/>
<dbReference type="Pfam" id="PF05699">
    <property type="entry name" value="Dimer_Tnp_hAT"/>
    <property type="match status" value="1"/>
</dbReference>
<dbReference type="InterPro" id="IPR008906">
    <property type="entry name" value="HATC_C_dom"/>
</dbReference>
<protein>
    <recommendedName>
        <fullName evidence="1">HAT C-terminal dimerisation domain-containing protein</fullName>
    </recommendedName>
</protein>
<dbReference type="InterPro" id="IPR012337">
    <property type="entry name" value="RNaseH-like_sf"/>
</dbReference>
<dbReference type="GO" id="GO:0046983">
    <property type="term" value="F:protein dimerization activity"/>
    <property type="evidence" value="ECO:0007669"/>
    <property type="project" value="InterPro"/>
</dbReference>
<evidence type="ECO:0000313" key="3">
    <source>
        <dbReference type="Proteomes" id="UP000019804"/>
    </source>
</evidence>
<dbReference type="SUPFAM" id="SSF53098">
    <property type="entry name" value="Ribonuclease H-like"/>
    <property type="match status" value="1"/>
</dbReference>
<feature type="domain" description="HAT C-terminal dimerisation" evidence="1">
    <location>
        <begin position="120"/>
        <end position="164"/>
    </location>
</feature>
<name>A0A017S1C2_ASPRC</name>
<dbReference type="RefSeq" id="XP_040633650.1">
    <property type="nucleotide sequence ID" value="XM_040783442.1"/>
</dbReference>
<evidence type="ECO:0000259" key="1">
    <source>
        <dbReference type="Pfam" id="PF05699"/>
    </source>
</evidence>
<organism evidence="2 3">
    <name type="scientific">Aspergillus ruber (strain CBS 135680)</name>
    <dbReference type="NCBI Taxonomy" id="1388766"/>
    <lineage>
        <taxon>Eukaryota</taxon>
        <taxon>Fungi</taxon>
        <taxon>Dikarya</taxon>
        <taxon>Ascomycota</taxon>
        <taxon>Pezizomycotina</taxon>
        <taxon>Eurotiomycetes</taxon>
        <taxon>Eurotiomycetidae</taxon>
        <taxon>Eurotiales</taxon>
        <taxon>Aspergillaceae</taxon>
        <taxon>Aspergillus</taxon>
        <taxon>Aspergillus subgen. Aspergillus</taxon>
    </lineage>
</organism>
<dbReference type="HOGENOM" id="CLU_077443_0_0_1"/>
<evidence type="ECO:0000313" key="2">
    <source>
        <dbReference type="EMBL" id="EYE89960.1"/>
    </source>
</evidence>
<gene>
    <name evidence="2" type="ORF">EURHEDRAFT_435899</name>
</gene>
<dbReference type="Proteomes" id="UP000019804">
    <property type="component" value="Unassembled WGS sequence"/>
</dbReference>
<feature type="non-terminal residue" evidence="2">
    <location>
        <position position="210"/>
    </location>
</feature>
<dbReference type="AlphaFoldDB" id="A0A017S1C2"/>
<proteinExistence type="predicted"/>
<keyword evidence="3" id="KW-1185">Reference proteome</keyword>
<dbReference type="GeneID" id="63698566"/>
<reference evidence="3" key="1">
    <citation type="journal article" date="2014" name="Nat. Commun.">
        <title>Genomic adaptations of the halophilic Dead Sea filamentous fungus Eurotium rubrum.</title>
        <authorList>
            <person name="Kis-Papo T."/>
            <person name="Weig A.R."/>
            <person name="Riley R."/>
            <person name="Persoh D."/>
            <person name="Salamov A."/>
            <person name="Sun H."/>
            <person name="Lipzen A."/>
            <person name="Wasser S.P."/>
            <person name="Rambold G."/>
            <person name="Grigoriev I.V."/>
            <person name="Nevo E."/>
        </authorList>
    </citation>
    <scope>NUCLEOTIDE SEQUENCE [LARGE SCALE GENOMIC DNA]</scope>
    <source>
        <strain evidence="3">CBS 135680</strain>
    </source>
</reference>
<sequence length="210" mass="23911">MLAALYAAKKKLSHYYSMTDDIPDDLYAIGTIIAPQQKLQFFSGKDWDDPVADWHGRYRASLERYLEPYQWRLLDTQLPTSVQPSAMAISELEMICVPQSSQQSTTNPDDELSLYLDSALASLARDILSIPATGAGVERLFNSARDVCHYRRGSLSPGTIRDLMLFMCTSRFDLKEEQRAMINEYLSYEEVQADREEKDTKASEFDPISD</sequence>
<accession>A0A017S1C2</accession>